<dbReference type="SUPFAM" id="SSF53756">
    <property type="entry name" value="UDP-Glycosyltransferase/glycogen phosphorylase"/>
    <property type="match status" value="1"/>
</dbReference>
<proteinExistence type="predicted"/>
<evidence type="ECO:0008006" key="3">
    <source>
        <dbReference type="Google" id="ProtNLM"/>
    </source>
</evidence>
<evidence type="ECO:0000313" key="1">
    <source>
        <dbReference type="EMBL" id="MDF1612715.1"/>
    </source>
</evidence>
<name>A0AAE3P4D6_9BACT</name>
<sequence length="336" mass="39160">MKKKILFICGSLNQTTMMHQISKYFDDHDCYFTPYYADGIINYAVSKGFLNFSILNGTFRKNTEKYLNDNNLKIDYRGQNNDYDLVYTCADLIYPKNIRDKKVILVQEGMTDPENLMFYLVKYLKLPRWLASTSTMGMSNLYDFFCVASYGYRDFFIKRKSVSPNKIIVTGIPNFDDFKKYFDNNFPYKNYVLVCTSDARETFKFENRKKFLKQCLDIADGKQLIFKLHPNEKFDRAIKEINKYAPGSLIFTDGNTNEMIANCDTLITQYSSTSFVGLALGKEVYSYFNVDELKRLLPLQNNGTSAERIARVGLYLLENPNFNSEKVINEFNLRTT</sequence>
<dbReference type="Gene3D" id="3.40.50.12580">
    <property type="match status" value="1"/>
</dbReference>
<comment type="caution">
    <text evidence="1">The sequence shown here is derived from an EMBL/GenBank/DDBJ whole genome shotgun (WGS) entry which is preliminary data.</text>
</comment>
<reference evidence="1" key="1">
    <citation type="submission" date="2023-03" db="EMBL/GenBank/DDBJ databases">
        <title>Stygiobacter electus gen. nov., sp. nov., facultatively anaerobic thermotolerant bacterium of the class Ignavibacteria from a well of Yessentuki mineral water deposit.</title>
        <authorList>
            <person name="Podosokorskaya O.A."/>
            <person name="Elcheninov A.G."/>
            <person name="Petrova N.F."/>
            <person name="Zavarzina D.G."/>
            <person name="Kublanov I.V."/>
            <person name="Merkel A.Y."/>
        </authorList>
    </citation>
    <scope>NUCLEOTIDE SEQUENCE</scope>
    <source>
        <strain evidence="1">09-Me</strain>
    </source>
</reference>
<dbReference type="AlphaFoldDB" id="A0AAE3P4D6"/>
<dbReference type="RefSeq" id="WP_321536486.1">
    <property type="nucleotide sequence ID" value="NZ_JARGDL010000017.1"/>
</dbReference>
<organism evidence="1 2">
    <name type="scientific">Stygiobacter electus</name>
    <dbReference type="NCBI Taxonomy" id="3032292"/>
    <lineage>
        <taxon>Bacteria</taxon>
        <taxon>Pseudomonadati</taxon>
        <taxon>Ignavibacteriota</taxon>
        <taxon>Ignavibacteria</taxon>
        <taxon>Ignavibacteriales</taxon>
        <taxon>Melioribacteraceae</taxon>
        <taxon>Stygiobacter</taxon>
    </lineage>
</organism>
<keyword evidence="2" id="KW-1185">Reference proteome</keyword>
<gene>
    <name evidence="1" type="ORF">P0M35_11185</name>
</gene>
<protein>
    <recommendedName>
        <fullName evidence="3">UDP-N-acetylglucosamine 2-epimerase domain-containing protein</fullName>
    </recommendedName>
</protein>
<accession>A0AAE3P4D6</accession>
<dbReference type="Proteomes" id="UP001221302">
    <property type="component" value="Unassembled WGS sequence"/>
</dbReference>
<evidence type="ECO:0000313" key="2">
    <source>
        <dbReference type="Proteomes" id="UP001221302"/>
    </source>
</evidence>
<dbReference type="InterPro" id="IPR043148">
    <property type="entry name" value="TagF_C"/>
</dbReference>
<dbReference type="EMBL" id="JARGDL010000017">
    <property type="protein sequence ID" value="MDF1612715.1"/>
    <property type="molecule type" value="Genomic_DNA"/>
</dbReference>